<dbReference type="EMBL" id="KV957381">
    <property type="protein sequence ID" value="PIO24595.1"/>
    <property type="molecule type" value="Genomic_DNA"/>
</dbReference>
<sequence>MRQSLCCSTYISLLVLWGCAFSNPGYLLLKQTHHIAFSKSSIQVEFHITENSSISTNATVTLLDIKNNQVVTNKELPANTSQGILEFECIYFTSAGQYQFQMSLEINNDSAVHITSSFLNVTWPVFHVDLNRTSKDMQRSFQVGVFTNEQLCSGFSGQKPKILLEVEHTQSFQGLSEPSIDQFMLYKTYKDVPLSTSQWVEFECASVHPEAFITVSLKPMDSESVIAYIGPIDLVKTFKYKLTTVTEKKCDSSMAVYVIAPPCNYVEGKIIVYKESPRSPGEVVTTLTENTLQKGERNSQFNCTLFEIGKNKYCFELLVSSSSSPNFSLPRAKQCVEIRREIETWSLWQPWSSCSTTCGDGHRERYRICLSSPSVKPSCSGTAKETSLCSLEDCSTVKPSSKSTTNAKDVPNTSNTVTITGISLCLFIIFVTVVITVWRKFGKGCKCRPTTRHSSAHSVNCWKNSDEENIYQMRESFSDAGEGQPEGMEDGVHIPLNYRQNNRDTQEVAATENDCTQVNNQKIIPPIFSYRLAQQQLKEMKQKGLKETTKVYHVSQSPMADTALDISMAPPPVNDNLEEMATNKFRIQSPFLETKNSHCRNAGERTYPKFSQAPGYSPNQTLPKASHLKNTDTKAKYDRGYQKNNFRRTSSFHETKHNKPYRERSLTSLSPRQPMIYNSRTRMWESFTVDRSNKKPTLLERSPENLTRGISLPLEAIGPLPRNQYARPGEKPDLICNKHTTGRQSKMERPDQNRVRKGPSPVEKSWNRTKNVSPSPKDIYHRKSPQSPVHFRREKCQSFPWGADYSFYDNSTFGLTEAEQQMLDLPGYFASNEEDETSTLSIERLVI</sequence>
<evidence type="ECO:0000313" key="11">
    <source>
        <dbReference type="Proteomes" id="UP000228934"/>
    </source>
</evidence>
<feature type="chain" id="PRO_5013661544" description="Thrombospondin type-1 domain-containing protein 1" evidence="6">
    <location>
        <begin position="23"/>
        <end position="847"/>
    </location>
</feature>
<dbReference type="InterPro" id="IPR036383">
    <property type="entry name" value="TSP1_rpt_sf"/>
</dbReference>
<evidence type="ECO:0000256" key="5">
    <source>
        <dbReference type="SAM" id="Phobius"/>
    </source>
</evidence>
<proteinExistence type="predicted"/>
<evidence type="ECO:0000256" key="3">
    <source>
        <dbReference type="ARBA" id="ARBA00023180"/>
    </source>
</evidence>
<keyword evidence="1 6" id="KW-0732">Signal</keyword>
<dbReference type="Pfam" id="PF00090">
    <property type="entry name" value="TSP_1"/>
    <property type="match status" value="1"/>
</dbReference>
<accession>A0A2G9R9Y3</accession>
<keyword evidence="5" id="KW-0472">Membrane</keyword>
<name>A0A2G9R9Y3_AQUCT</name>
<dbReference type="PANTHER" id="PTHR16311">
    <property type="entry name" value="THROMBOSPONDIN TYPE I DOMAIN-CONTAINING 1"/>
    <property type="match status" value="1"/>
</dbReference>
<keyword evidence="11" id="KW-1185">Reference proteome</keyword>
<keyword evidence="5" id="KW-0812">Transmembrane</keyword>
<reference evidence="11" key="1">
    <citation type="journal article" date="2017" name="Nat. Commun.">
        <title>The North American bullfrog draft genome provides insight into hormonal regulation of long noncoding RNA.</title>
        <authorList>
            <person name="Hammond S.A."/>
            <person name="Warren R.L."/>
            <person name="Vandervalk B.P."/>
            <person name="Kucuk E."/>
            <person name="Khan H."/>
            <person name="Gibb E.A."/>
            <person name="Pandoh P."/>
            <person name="Kirk H."/>
            <person name="Zhao Y."/>
            <person name="Jones M."/>
            <person name="Mungall A.J."/>
            <person name="Coope R."/>
            <person name="Pleasance S."/>
            <person name="Moore R.A."/>
            <person name="Holt R.A."/>
            <person name="Round J.M."/>
            <person name="Ohora S."/>
            <person name="Walle B.V."/>
            <person name="Veldhoen N."/>
            <person name="Helbing C.C."/>
            <person name="Birol I."/>
        </authorList>
    </citation>
    <scope>NUCLEOTIDE SEQUENCE [LARGE SCALE GENOMIC DNA]</scope>
</reference>
<feature type="compositionally biased region" description="Basic and acidic residues" evidence="4">
    <location>
        <begin position="629"/>
        <end position="638"/>
    </location>
</feature>
<keyword evidence="3" id="KW-0325">Glycoprotein</keyword>
<dbReference type="InterPro" id="IPR038877">
    <property type="entry name" value="THSD1"/>
</dbReference>
<dbReference type="SUPFAM" id="SSF82895">
    <property type="entry name" value="TSP-1 type 1 repeat"/>
    <property type="match status" value="1"/>
</dbReference>
<organism evidence="10 11">
    <name type="scientific">Aquarana catesbeiana</name>
    <name type="common">American bullfrog</name>
    <name type="synonym">Rana catesbeiana</name>
    <dbReference type="NCBI Taxonomy" id="8400"/>
    <lineage>
        <taxon>Eukaryota</taxon>
        <taxon>Metazoa</taxon>
        <taxon>Chordata</taxon>
        <taxon>Craniata</taxon>
        <taxon>Vertebrata</taxon>
        <taxon>Euteleostomi</taxon>
        <taxon>Amphibia</taxon>
        <taxon>Batrachia</taxon>
        <taxon>Anura</taxon>
        <taxon>Neobatrachia</taxon>
        <taxon>Ranoidea</taxon>
        <taxon>Ranidae</taxon>
        <taxon>Aquarana</taxon>
    </lineage>
</organism>
<dbReference type="Pfam" id="PF24306">
    <property type="entry name" value="THSD1_N"/>
    <property type="match status" value="1"/>
</dbReference>
<evidence type="ECO:0000259" key="8">
    <source>
        <dbReference type="Pfam" id="PF24310"/>
    </source>
</evidence>
<keyword evidence="2" id="KW-1015">Disulfide bond</keyword>
<feature type="domain" description="THSD1 third Ig-like" evidence="9">
    <location>
        <begin position="239"/>
        <end position="340"/>
    </location>
</feature>
<feature type="region of interest" description="Disordered" evidence="4">
    <location>
        <begin position="720"/>
        <end position="791"/>
    </location>
</feature>
<feature type="signal peptide" evidence="6">
    <location>
        <begin position="1"/>
        <end position="22"/>
    </location>
</feature>
<dbReference type="PROSITE" id="PS50092">
    <property type="entry name" value="TSP1"/>
    <property type="match status" value="1"/>
</dbReference>
<protein>
    <recommendedName>
        <fullName evidence="12">Thrombospondin type-1 domain-containing protein 1</fullName>
    </recommendedName>
</protein>
<feature type="region of interest" description="Disordered" evidence="4">
    <location>
        <begin position="607"/>
        <end position="638"/>
    </location>
</feature>
<dbReference type="GO" id="GO:0005737">
    <property type="term" value="C:cytoplasm"/>
    <property type="evidence" value="ECO:0007669"/>
    <property type="project" value="UniProtKB-ARBA"/>
</dbReference>
<evidence type="ECO:0008006" key="12">
    <source>
        <dbReference type="Google" id="ProtNLM"/>
    </source>
</evidence>
<dbReference type="Gene3D" id="2.20.100.10">
    <property type="entry name" value="Thrombospondin type-1 (TSP1) repeat"/>
    <property type="match status" value="1"/>
</dbReference>
<evidence type="ECO:0000313" key="10">
    <source>
        <dbReference type="EMBL" id="PIO24595.1"/>
    </source>
</evidence>
<feature type="domain" description="THSD1 second Ig-like" evidence="8">
    <location>
        <begin position="124"/>
        <end position="232"/>
    </location>
</feature>
<evidence type="ECO:0000259" key="9">
    <source>
        <dbReference type="Pfam" id="PF24311"/>
    </source>
</evidence>
<evidence type="ECO:0000256" key="2">
    <source>
        <dbReference type="ARBA" id="ARBA00023157"/>
    </source>
</evidence>
<dbReference type="PANTHER" id="PTHR16311:SF3">
    <property type="entry name" value="THROMBOSPONDIN TYPE-1 DOMAIN-CONTAINING PROTEIN 1"/>
    <property type="match status" value="1"/>
</dbReference>
<dbReference type="SMART" id="SM00209">
    <property type="entry name" value="TSP1"/>
    <property type="match status" value="1"/>
</dbReference>
<feature type="domain" description="THSD1 N-terminal" evidence="7">
    <location>
        <begin position="26"/>
        <end position="123"/>
    </location>
</feature>
<feature type="compositionally biased region" description="Basic and acidic residues" evidence="4">
    <location>
        <begin position="745"/>
        <end position="754"/>
    </location>
</feature>
<feature type="transmembrane region" description="Helical" evidence="5">
    <location>
        <begin position="417"/>
        <end position="438"/>
    </location>
</feature>
<dbReference type="OrthoDB" id="16692at2759"/>
<keyword evidence="5" id="KW-1133">Transmembrane helix</keyword>
<dbReference type="InterPro" id="IPR000884">
    <property type="entry name" value="TSP1_rpt"/>
</dbReference>
<dbReference type="FunFam" id="2.20.100.10:FF:000115">
    <property type="entry name" value="Thrombospondin type-1 domain-containing protein 1"/>
    <property type="match status" value="1"/>
</dbReference>
<dbReference type="InterPro" id="IPR056217">
    <property type="entry name" value="THSD1_N"/>
</dbReference>
<dbReference type="InterPro" id="IPR056218">
    <property type="entry name" value="THSD1_D2"/>
</dbReference>
<gene>
    <name evidence="10" type="ORF">AB205_0085340</name>
</gene>
<dbReference type="InterPro" id="IPR056219">
    <property type="entry name" value="THSD1_D3"/>
</dbReference>
<dbReference type="AlphaFoldDB" id="A0A2G9R9Y3"/>
<evidence type="ECO:0000259" key="7">
    <source>
        <dbReference type="Pfam" id="PF24306"/>
    </source>
</evidence>
<evidence type="ECO:0000256" key="4">
    <source>
        <dbReference type="SAM" id="MobiDB-lite"/>
    </source>
</evidence>
<dbReference type="Pfam" id="PF24310">
    <property type="entry name" value="THSD1_D2"/>
    <property type="match status" value="1"/>
</dbReference>
<evidence type="ECO:0000256" key="6">
    <source>
        <dbReference type="SAM" id="SignalP"/>
    </source>
</evidence>
<dbReference type="Proteomes" id="UP000228934">
    <property type="component" value="Unassembled WGS sequence"/>
</dbReference>
<evidence type="ECO:0000256" key="1">
    <source>
        <dbReference type="ARBA" id="ARBA00022729"/>
    </source>
</evidence>
<dbReference type="Pfam" id="PF24311">
    <property type="entry name" value="THSD1_D3"/>
    <property type="match status" value="1"/>
</dbReference>
<dbReference type="GO" id="GO:0071944">
    <property type="term" value="C:cell periphery"/>
    <property type="evidence" value="ECO:0007669"/>
    <property type="project" value="TreeGrafter"/>
</dbReference>